<keyword evidence="2" id="KW-1185">Reference proteome</keyword>
<accession>A0ACC2DDE2</accession>
<protein>
    <submittedName>
        <fullName evidence="1">Uncharacterized protein</fullName>
    </submittedName>
</protein>
<sequence>MGQPGGATVPGHQGVSNQALCSGHRTTLGYFFCMVMVSVTMILFFHVAHNLGFLEGIAKTRADFTSGLQSRLNMVSDQEIDRNFQHARQNTRSLNFTGVSSGSIAPAAEVPNLKGSFEMDNFTSDSTTKKKGLKAGKLSSEEGECDLYTGKWLPDQTGPLYKNDTCPILSQPQNCQGNGRPDSVYENWRWKPTGCLLPRFDAEAFLQLMQGKVIAFVGDSIARNHMESLMCCLMQVETPKNRGYRKMQRWYFPLHSATVIRIWSAWLVNISREVLEATPADVTSLHLDQADEAFMEFLPKFDVLIISSGHWYPKKTAYIIEGKVVGGQGWWKNTSSFKYNSSAAFAIAMRTALDAIVSHPEYHGLTIFRTYSPDHYEGGQWNSGGSCTGKTAPFTDAELPYYAYTELMRQHQLKAFQRAKLNVTNESKLRLMDVTPVFSYRADGHPGPYRNQDPNKQTKRGRNGHPPPQDCLHWCMPGPIDTWNEFLFEILKQELL</sequence>
<comment type="caution">
    <text evidence="1">The sequence shown here is derived from an EMBL/GenBank/DDBJ whole genome shotgun (WGS) entry which is preliminary data.</text>
</comment>
<evidence type="ECO:0000313" key="2">
    <source>
        <dbReference type="Proteomes" id="UP001162992"/>
    </source>
</evidence>
<name>A0ACC2DDE2_DIPCM</name>
<dbReference type="EMBL" id="CM055097">
    <property type="protein sequence ID" value="KAJ7552256.1"/>
    <property type="molecule type" value="Genomic_DNA"/>
</dbReference>
<reference evidence="2" key="1">
    <citation type="journal article" date="2024" name="Proc. Natl. Acad. Sci. U.S.A.">
        <title>Extraordinary preservation of gene collinearity over three hundred million years revealed in homosporous lycophytes.</title>
        <authorList>
            <person name="Li C."/>
            <person name="Wickell D."/>
            <person name="Kuo L.Y."/>
            <person name="Chen X."/>
            <person name="Nie B."/>
            <person name="Liao X."/>
            <person name="Peng D."/>
            <person name="Ji J."/>
            <person name="Jenkins J."/>
            <person name="Williams M."/>
            <person name="Shu S."/>
            <person name="Plott C."/>
            <person name="Barry K."/>
            <person name="Rajasekar S."/>
            <person name="Grimwood J."/>
            <person name="Han X."/>
            <person name="Sun S."/>
            <person name="Hou Z."/>
            <person name="He W."/>
            <person name="Dai G."/>
            <person name="Sun C."/>
            <person name="Schmutz J."/>
            <person name="Leebens-Mack J.H."/>
            <person name="Li F.W."/>
            <person name="Wang L."/>
        </authorList>
    </citation>
    <scope>NUCLEOTIDE SEQUENCE [LARGE SCALE GENOMIC DNA]</scope>
    <source>
        <strain evidence="2">cv. PW_Plant_1</strain>
    </source>
</reference>
<organism evidence="1 2">
    <name type="scientific">Diphasiastrum complanatum</name>
    <name type="common">Issler's clubmoss</name>
    <name type="synonym">Lycopodium complanatum</name>
    <dbReference type="NCBI Taxonomy" id="34168"/>
    <lineage>
        <taxon>Eukaryota</taxon>
        <taxon>Viridiplantae</taxon>
        <taxon>Streptophyta</taxon>
        <taxon>Embryophyta</taxon>
        <taxon>Tracheophyta</taxon>
        <taxon>Lycopodiopsida</taxon>
        <taxon>Lycopodiales</taxon>
        <taxon>Lycopodiaceae</taxon>
        <taxon>Lycopodioideae</taxon>
        <taxon>Diphasiastrum</taxon>
    </lineage>
</organism>
<evidence type="ECO:0000313" key="1">
    <source>
        <dbReference type="EMBL" id="KAJ7552256.1"/>
    </source>
</evidence>
<proteinExistence type="predicted"/>
<dbReference type="Proteomes" id="UP001162992">
    <property type="component" value="Chromosome 6"/>
</dbReference>
<gene>
    <name evidence="1" type="ORF">O6H91_06G047800</name>
</gene>